<gene>
    <name evidence="2" type="ORF">HINF_LOCUS58166</name>
    <name evidence="1" type="ORF">HINF_LOCUS61076</name>
</gene>
<evidence type="ECO:0000313" key="1">
    <source>
        <dbReference type="EMBL" id="CAI9973431.1"/>
    </source>
</evidence>
<dbReference type="Proteomes" id="UP001642409">
    <property type="component" value="Unassembled WGS sequence"/>
</dbReference>
<reference evidence="2 3" key="2">
    <citation type="submission" date="2024-07" db="EMBL/GenBank/DDBJ databases">
        <authorList>
            <person name="Akdeniz Z."/>
        </authorList>
    </citation>
    <scope>NUCLEOTIDE SEQUENCE [LARGE SCALE GENOMIC DNA]</scope>
</reference>
<accession>A0AA86RFZ3</accession>
<organism evidence="1">
    <name type="scientific">Hexamita inflata</name>
    <dbReference type="NCBI Taxonomy" id="28002"/>
    <lineage>
        <taxon>Eukaryota</taxon>
        <taxon>Metamonada</taxon>
        <taxon>Diplomonadida</taxon>
        <taxon>Hexamitidae</taxon>
        <taxon>Hexamitinae</taxon>
        <taxon>Hexamita</taxon>
    </lineage>
</organism>
<proteinExistence type="predicted"/>
<comment type="caution">
    <text evidence="1">The sequence shown here is derived from an EMBL/GenBank/DDBJ whole genome shotgun (WGS) entry which is preliminary data.</text>
</comment>
<name>A0AA86RFZ3_9EUKA</name>
<dbReference type="EMBL" id="CATOUU010001123">
    <property type="protein sequence ID" value="CAI9973431.1"/>
    <property type="molecule type" value="Genomic_DNA"/>
</dbReference>
<evidence type="ECO:0000313" key="3">
    <source>
        <dbReference type="Proteomes" id="UP001642409"/>
    </source>
</evidence>
<keyword evidence="3" id="KW-1185">Reference proteome</keyword>
<dbReference type="EMBL" id="CAXDID020000325">
    <property type="protein sequence ID" value="CAL6077281.1"/>
    <property type="molecule type" value="Genomic_DNA"/>
</dbReference>
<dbReference type="AlphaFoldDB" id="A0AA86RFZ3"/>
<reference evidence="1" key="1">
    <citation type="submission" date="2023-06" db="EMBL/GenBank/DDBJ databases">
        <authorList>
            <person name="Kurt Z."/>
        </authorList>
    </citation>
    <scope>NUCLEOTIDE SEQUENCE</scope>
</reference>
<protein>
    <submittedName>
        <fullName evidence="2">Hypothetical_protein</fullName>
    </submittedName>
</protein>
<evidence type="ECO:0000313" key="2">
    <source>
        <dbReference type="EMBL" id="CAL6077281.1"/>
    </source>
</evidence>
<sequence>MYITTFRLKHLSVPTVSKNLSAITEGFWPSIQLMRLHNRTLSWLDIDGTGLINKILHHDLVKEYLHNLSLSHIQLKSQINEELLEQHIWKHHHLQSDSIFQKGSLENKKLLCYGIHQLNLQSIFHQK</sequence>